<dbReference type="AlphaFoldDB" id="A0A4V2SAF5"/>
<gene>
    <name evidence="1" type="ORF">EV214_12162</name>
</gene>
<evidence type="ECO:0008006" key="3">
    <source>
        <dbReference type="Google" id="ProtNLM"/>
    </source>
</evidence>
<keyword evidence="2" id="KW-1185">Reference proteome</keyword>
<reference evidence="1 2" key="1">
    <citation type="submission" date="2019-03" db="EMBL/GenBank/DDBJ databases">
        <title>Genomic Encyclopedia of Type Strains, Phase IV (KMG-IV): sequencing the most valuable type-strain genomes for metagenomic binning, comparative biology and taxonomic classification.</title>
        <authorList>
            <person name="Goeker M."/>
        </authorList>
    </citation>
    <scope>NUCLEOTIDE SEQUENCE [LARGE SCALE GENOMIC DNA]</scope>
    <source>
        <strain evidence="1 2">DSM 102940</strain>
    </source>
</reference>
<dbReference type="RefSeq" id="WP_132246621.1">
    <property type="nucleotide sequence ID" value="NZ_SLWV01000021.1"/>
</dbReference>
<dbReference type="OrthoDB" id="1664853at2"/>
<protein>
    <recommendedName>
        <fullName evidence="3">DNA and RNA helicase</fullName>
    </recommendedName>
</protein>
<evidence type="ECO:0000313" key="2">
    <source>
        <dbReference type="Proteomes" id="UP000294919"/>
    </source>
</evidence>
<comment type="caution">
    <text evidence="1">The sequence shown here is derived from an EMBL/GenBank/DDBJ whole genome shotgun (WGS) entry which is preliminary data.</text>
</comment>
<name>A0A4V2SAF5_9FIRM</name>
<proteinExistence type="predicted"/>
<dbReference type="EMBL" id="SLWV01000021">
    <property type="protein sequence ID" value="TCO71510.1"/>
    <property type="molecule type" value="Genomic_DNA"/>
</dbReference>
<dbReference type="Proteomes" id="UP000294919">
    <property type="component" value="Unassembled WGS sequence"/>
</dbReference>
<organism evidence="1 2">
    <name type="scientific">Marinisporobacter balticus</name>
    <dbReference type="NCBI Taxonomy" id="2018667"/>
    <lineage>
        <taxon>Bacteria</taxon>
        <taxon>Bacillati</taxon>
        <taxon>Bacillota</taxon>
        <taxon>Clostridia</taxon>
        <taxon>Peptostreptococcales</taxon>
        <taxon>Thermotaleaceae</taxon>
        <taxon>Marinisporobacter</taxon>
    </lineage>
</organism>
<evidence type="ECO:0000313" key="1">
    <source>
        <dbReference type="EMBL" id="TCO71510.1"/>
    </source>
</evidence>
<accession>A0A4V2SAF5</accession>
<sequence length="256" mass="30018">MSKSPIFSRGRILKLEMLDHLRDFPKDMMQVQLHGYANGILTGCRLLVNEDYIIIEPGIIYFDEEIYVLKENHNVPYTHTNETAILKVKFMGENANKDFVSHGTKIFIDADTHIHKDEIELCRFKLKKGAKLRNNYVNFEDMTTEYNTLNRIHVHFSAYKNSTLSPYVLTNFAKEAFGYKLSNPLDIAFCMQCLQKEEAMSKELIINYIAARLEIDYKDYSNEKIYKFLVEILKEIKSSKGMKRDRNYLSKRILVD</sequence>